<evidence type="ECO:0000313" key="4">
    <source>
        <dbReference type="Proteomes" id="UP000014760"/>
    </source>
</evidence>
<evidence type="ECO:0000313" key="3">
    <source>
        <dbReference type="EnsemblMetazoa" id="CapteP198804"/>
    </source>
</evidence>
<dbReference type="HOGENOM" id="CLU_018889_0_0_1"/>
<feature type="compositionally biased region" description="Basic and acidic residues" evidence="1">
    <location>
        <begin position="230"/>
        <end position="247"/>
    </location>
</feature>
<evidence type="ECO:0000256" key="1">
    <source>
        <dbReference type="SAM" id="MobiDB-lite"/>
    </source>
</evidence>
<dbReference type="SUPFAM" id="SSF56219">
    <property type="entry name" value="DNase I-like"/>
    <property type="match status" value="1"/>
</dbReference>
<dbReference type="EnsemblMetazoa" id="CapteT198804">
    <property type="protein sequence ID" value="CapteP198804"/>
    <property type="gene ID" value="CapteG198804"/>
</dbReference>
<feature type="region of interest" description="Disordered" evidence="1">
    <location>
        <begin position="228"/>
        <end position="247"/>
    </location>
</feature>
<dbReference type="InterPro" id="IPR036691">
    <property type="entry name" value="Endo/exonu/phosph_ase_sf"/>
</dbReference>
<organism evidence="2">
    <name type="scientific">Capitella teleta</name>
    <name type="common">Polychaete worm</name>
    <dbReference type="NCBI Taxonomy" id="283909"/>
    <lineage>
        <taxon>Eukaryota</taxon>
        <taxon>Metazoa</taxon>
        <taxon>Spiralia</taxon>
        <taxon>Lophotrochozoa</taxon>
        <taxon>Annelida</taxon>
        <taxon>Polychaeta</taxon>
        <taxon>Sedentaria</taxon>
        <taxon>Scolecida</taxon>
        <taxon>Capitellidae</taxon>
        <taxon>Capitella</taxon>
    </lineage>
</organism>
<keyword evidence="4" id="KW-1185">Reference proteome</keyword>
<sequence length="620" mass="70472">MGSVDKVHLNSVLTYAVKDLQSARPVDVKHACISFYTQDDLLQAKTLLWKAAGETLIDRSISPRKIEMEKIADNIMTALSKLMNAKALLPMFAVGPDLLHMIPKAQAQDTLSISVCETLNSMEEELIMMKSLYARVDEMERRIKIIYSIVAAKPPACAKAESIESYFKVHKVIQKTVERMSKTTAPQASFRVEVVQTDFAKVYDATFWPGGMLVDKFYNRPKLQNHLLRHQHDDGRRVNSDDGSSDGRHAVNILAQAQSPVEQDDEHQEISEETPLKTTTLWDQGPADDQIAYMHRLMKGCDILFIQEHWLYQDDLDGLCLNPDFLVFGTSAVDPSEIRMGRPYGGCAMISKKNMNCIHMLALNIYMPCDTTYDMYNVGMYNDVLYEIESLIDINHDIDIVVVVTLTLTQRDLILCMCTYSHIAQVDFTYTNEATGSKSVLDHFIVSCNVFDGIKRYNVLHDGDNLSDHHPVQLELYVDVEYSSECEMQSKPRQSWHRANQANLDSYRRHLRTELSRVQLPVKALVSTLFNCTNHLDGLKEYYASIEKAVVSSARLSIPKRKKKALAGWLEHLGPYKKDAIFWHSVWGSLATVVRQTWTATLDEEIEHTVDAILELIAIR</sequence>
<evidence type="ECO:0000313" key="2">
    <source>
        <dbReference type="EMBL" id="ELT93660.1"/>
    </source>
</evidence>
<accession>R7TRK4</accession>
<evidence type="ECO:0008006" key="5">
    <source>
        <dbReference type="Google" id="ProtNLM"/>
    </source>
</evidence>
<reference evidence="2 4" key="2">
    <citation type="journal article" date="2013" name="Nature">
        <title>Insights into bilaterian evolution from three spiralian genomes.</title>
        <authorList>
            <person name="Simakov O."/>
            <person name="Marletaz F."/>
            <person name="Cho S.J."/>
            <person name="Edsinger-Gonzales E."/>
            <person name="Havlak P."/>
            <person name="Hellsten U."/>
            <person name="Kuo D.H."/>
            <person name="Larsson T."/>
            <person name="Lv J."/>
            <person name="Arendt D."/>
            <person name="Savage R."/>
            <person name="Osoegawa K."/>
            <person name="de Jong P."/>
            <person name="Grimwood J."/>
            <person name="Chapman J.A."/>
            <person name="Shapiro H."/>
            <person name="Aerts A."/>
            <person name="Otillar R.P."/>
            <person name="Terry A.Y."/>
            <person name="Boore J.L."/>
            <person name="Grigoriev I.V."/>
            <person name="Lindberg D.R."/>
            <person name="Seaver E.C."/>
            <person name="Weisblat D.A."/>
            <person name="Putnam N.H."/>
            <person name="Rokhsar D.S."/>
        </authorList>
    </citation>
    <scope>NUCLEOTIDE SEQUENCE</scope>
    <source>
        <strain evidence="2 4">I ESC-2004</strain>
    </source>
</reference>
<dbReference type="EMBL" id="AMQN01012680">
    <property type="status" value="NOT_ANNOTATED_CDS"/>
    <property type="molecule type" value="Genomic_DNA"/>
</dbReference>
<protein>
    <recommendedName>
        <fullName evidence="5">Endonuclease/exonuclease/phosphatase domain-containing protein</fullName>
    </recommendedName>
</protein>
<dbReference type="AlphaFoldDB" id="R7TRK4"/>
<dbReference type="Proteomes" id="UP000014760">
    <property type="component" value="Unassembled WGS sequence"/>
</dbReference>
<reference evidence="3" key="3">
    <citation type="submission" date="2015-06" db="UniProtKB">
        <authorList>
            <consortium name="EnsemblMetazoa"/>
        </authorList>
    </citation>
    <scope>IDENTIFICATION</scope>
</reference>
<gene>
    <name evidence="2" type="ORF">CAPTEDRAFT_198804</name>
</gene>
<proteinExistence type="predicted"/>
<dbReference type="Gene3D" id="3.60.10.10">
    <property type="entry name" value="Endonuclease/exonuclease/phosphatase"/>
    <property type="match status" value="1"/>
</dbReference>
<name>R7TRK4_CAPTE</name>
<dbReference type="EMBL" id="KB309680">
    <property type="protein sequence ID" value="ELT93660.1"/>
    <property type="molecule type" value="Genomic_DNA"/>
</dbReference>
<reference evidence="4" key="1">
    <citation type="submission" date="2012-12" db="EMBL/GenBank/DDBJ databases">
        <authorList>
            <person name="Hellsten U."/>
            <person name="Grimwood J."/>
            <person name="Chapman J.A."/>
            <person name="Shapiro H."/>
            <person name="Aerts A."/>
            <person name="Otillar R.P."/>
            <person name="Terry A.Y."/>
            <person name="Boore J.L."/>
            <person name="Simakov O."/>
            <person name="Marletaz F."/>
            <person name="Cho S.-J."/>
            <person name="Edsinger-Gonzales E."/>
            <person name="Havlak P."/>
            <person name="Kuo D.-H."/>
            <person name="Larsson T."/>
            <person name="Lv J."/>
            <person name="Arendt D."/>
            <person name="Savage R."/>
            <person name="Osoegawa K."/>
            <person name="de Jong P."/>
            <person name="Lindberg D.R."/>
            <person name="Seaver E.C."/>
            <person name="Weisblat D.A."/>
            <person name="Putnam N.H."/>
            <person name="Grigoriev I.V."/>
            <person name="Rokhsar D.S."/>
        </authorList>
    </citation>
    <scope>NUCLEOTIDE SEQUENCE</scope>
    <source>
        <strain evidence="4">I ESC-2004</strain>
    </source>
</reference>